<comment type="subcellular location">
    <subcellularLocation>
        <location evidence="1">Membrane</location>
        <topology evidence="1">Multi-pass membrane protein</topology>
    </subcellularLocation>
</comment>
<dbReference type="PROSITE" id="PS51380">
    <property type="entry name" value="EXS"/>
    <property type="match status" value="1"/>
</dbReference>
<feature type="transmembrane region" description="Helical" evidence="5">
    <location>
        <begin position="116"/>
        <end position="137"/>
    </location>
</feature>
<dbReference type="OrthoDB" id="2159384at2759"/>
<dbReference type="STRING" id="181874.A0A409VQA7"/>
<dbReference type="GO" id="GO:0005737">
    <property type="term" value="C:cytoplasm"/>
    <property type="evidence" value="ECO:0007669"/>
    <property type="project" value="TreeGrafter"/>
</dbReference>
<dbReference type="PANTHER" id="PTHR10783">
    <property type="entry name" value="XENOTROPIC AND POLYTROPIC RETROVIRUS RECEPTOR 1-RELATED"/>
    <property type="match status" value="1"/>
</dbReference>
<keyword evidence="3 5" id="KW-1133">Transmembrane helix</keyword>
<organism evidence="7 8">
    <name type="scientific">Panaeolus cyanescens</name>
    <dbReference type="NCBI Taxonomy" id="181874"/>
    <lineage>
        <taxon>Eukaryota</taxon>
        <taxon>Fungi</taxon>
        <taxon>Dikarya</taxon>
        <taxon>Basidiomycota</taxon>
        <taxon>Agaricomycotina</taxon>
        <taxon>Agaricomycetes</taxon>
        <taxon>Agaricomycetidae</taxon>
        <taxon>Agaricales</taxon>
        <taxon>Agaricineae</taxon>
        <taxon>Galeropsidaceae</taxon>
        <taxon>Panaeolus</taxon>
    </lineage>
</organism>
<evidence type="ECO:0000256" key="1">
    <source>
        <dbReference type="ARBA" id="ARBA00004141"/>
    </source>
</evidence>
<keyword evidence="4 5" id="KW-0472">Membrane</keyword>
<protein>
    <recommendedName>
        <fullName evidence="6">EXS domain-containing protein</fullName>
    </recommendedName>
</protein>
<sequence length="474" mass="54183">MLPSDDNEISYHLSFPIPYRTLFLVGAGILAWATNLHFLHAFGIDVAGAMDLRGDIASSNGVIPTHRTAAYSYSTTFTRYNAVYQLFFSYSAFCFASWTIYRFLTRGDPLLVDSYGYIPVITALTILLIIICPYNVFMKEERERFTLAIKRCLFPPPNGPIYFSDVIFADVGTSFARIFGDIWLSLCMLKPGNSILIPPSVEGWGAVVLPVIMSLPFFLRFRQCIIEYNSTLNDSRKPLFNAIKYATSFPVIFLSAAQRTVDSDLIKEKGRILAGQKWHGEHPLFRLWILATVVNSLYSFWWDVSQDWGLELLQFDPPKKQDRQMPRVPILTRITSQAPLSNRGSSDSLLSDQAIHAVEIQKHPYRQSCHGLRSILLYPRAIYPVLIFLNLVFRMSWSVKLSTHVSSTRDGTVAFFWLEVAELVRRWLWVFIRVEWESIKKAIEREPNLQFDRASNDENDFEMVPAAPDANSAI</sequence>
<feature type="transmembrane region" description="Helical" evidence="5">
    <location>
        <begin position="203"/>
        <end position="221"/>
    </location>
</feature>
<accession>A0A409VQA7</accession>
<keyword evidence="8" id="KW-1185">Reference proteome</keyword>
<feature type="domain" description="EXS" evidence="6">
    <location>
        <begin position="200"/>
        <end position="465"/>
    </location>
</feature>
<dbReference type="FunCoup" id="A0A409VQA7">
    <property type="interactions" value="203"/>
</dbReference>
<comment type="caution">
    <text evidence="7">The sequence shown here is derived from an EMBL/GenBank/DDBJ whole genome shotgun (WGS) entry which is preliminary data.</text>
</comment>
<keyword evidence="2 5" id="KW-0812">Transmembrane</keyword>
<dbReference type="PANTHER" id="PTHR10783:SF46">
    <property type="entry name" value="PROTEIN ERD1 HOMOLOG 2"/>
    <property type="match status" value="1"/>
</dbReference>
<dbReference type="InParanoid" id="A0A409VQA7"/>
<name>A0A409VQA7_9AGAR</name>
<dbReference type="GO" id="GO:0016020">
    <property type="term" value="C:membrane"/>
    <property type="evidence" value="ECO:0007669"/>
    <property type="project" value="UniProtKB-SubCell"/>
</dbReference>
<evidence type="ECO:0000256" key="2">
    <source>
        <dbReference type="ARBA" id="ARBA00022692"/>
    </source>
</evidence>
<evidence type="ECO:0000256" key="5">
    <source>
        <dbReference type="SAM" id="Phobius"/>
    </source>
</evidence>
<evidence type="ECO:0000259" key="6">
    <source>
        <dbReference type="PROSITE" id="PS51380"/>
    </source>
</evidence>
<dbReference type="Pfam" id="PF03124">
    <property type="entry name" value="EXS"/>
    <property type="match status" value="1"/>
</dbReference>
<evidence type="ECO:0000313" key="7">
    <source>
        <dbReference type="EMBL" id="PPQ68418.1"/>
    </source>
</evidence>
<proteinExistence type="predicted"/>
<evidence type="ECO:0000313" key="8">
    <source>
        <dbReference type="Proteomes" id="UP000284842"/>
    </source>
</evidence>
<evidence type="ECO:0000256" key="3">
    <source>
        <dbReference type="ARBA" id="ARBA00022989"/>
    </source>
</evidence>
<gene>
    <name evidence="7" type="ORF">CVT24_004839</name>
</gene>
<dbReference type="AlphaFoldDB" id="A0A409VQA7"/>
<feature type="transmembrane region" description="Helical" evidence="5">
    <location>
        <begin position="82"/>
        <end position="104"/>
    </location>
</feature>
<reference evidence="7 8" key="1">
    <citation type="journal article" date="2018" name="Evol. Lett.">
        <title>Horizontal gene cluster transfer increased hallucinogenic mushroom diversity.</title>
        <authorList>
            <person name="Reynolds H.T."/>
            <person name="Vijayakumar V."/>
            <person name="Gluck-Thaler E."/>
            <person name="Korotkin H.B."/>
            <person name="Matheny P.B."/>
            <person name="Slot J.C."/>
        </authorList>
    </citation>
    <scope>NUCLEOTIDE SEQUENCE [LARGE SCALE GENOMIC DNA]</scope>
    <source>
        <strain evidence="7 8">2629</strain>
    </source>
</reference>
<dbReference type="InterPro" id="IPR004342">
    <property type="entry name" value="EXS_C"/>
</dbReference>
<dbReference type="EMBL" id="NHTK01006008">
    <property type="protein sequence ID" value="PPQ68418.1"/>
    <property type="molecule type" value="Genomic_DNA"/>
</dbReference>
<feature type="transmembrane region" description="Helical" evidence="5">
    <location>
        <begin position="21"/>
        <end position="42"/>
    </location>
</feature>
<dbReference type="Proteomes" id="UP000284842">
    <property type="component" value="Unassembled WGS sequence"/>
</dbReference>
<evidence type="ECO:0000256" key="4">
    <source>
        <dbReference type="ARBA" id="ARBA00023136"/>
    </source>
</evidence>